<accession>A0A852TL51</accession>
<dbReference type="CDD" id="cd16914">
    <property type="entry name" value="EcfT"/>
    <property type="match status" value="1"/>
</dbReference>
<evidence type="ECO:0000313" key="8">
    <source>
        <dbReference type="Proteomes" id="UP000548423"/>
    </source>
</evidence>
<reference evidence="8" key="1">
    <citation type="submission" date="2020-07" db="EMBL/GenBank/DDBJ databases">
        <authorList>
            <person name="Partida-Martinez L."/>
            <person name="Huntemann M."/>
            <person name="Clum A."/>
            <person name="Wang J."/>
            <person name="Palaniappan K."/>
            <person name="Ritter S."/>
            <person name="Chen I.-M."/>
            <person name="Stamatis D."/>
            <person name="Reddy T."/>
            <person name="O'Malley R."/>
            <person name="Daum C."/>
            <person name="Shapiro N."/>
            <person name="Ivanova N."/>
            <person name="Kyrpides N."/>
            <person name="Woyke T."/>
        </authorList>
    </citation>
    <scope>NUCLEOTIDE SEQUENCE [LARGE SCALE GENOMIC DNA]</scope>
    <source>
        <strain evidence="8">AT2.8</strain>
    </source>
</reference>
<keyword evidence="4 6" id="KW-1133">Transmembrane helix</keyword>
<evidence type="ECO:0000256" key="3">
    <source>
        <dbReference type="ARBA" id="ARBA00022692"/>
    </source>
</evidence>
<comment type="caution">
    <text evidence="7">The sequence shown here is derived from an EMBL/GenBank/DDBJ whole genome shotgun (WGS) entry which is preliminary data.</text>
</comment>
<protein>
    <submittedName>
        <fullName evidence="7">Cobalt/nickel transport system permease protein</fullName>
    </submittedName>
</protein>
<gene>
    <name evidence="7" type="ORF">F4694_005772</name>
</gene>
<sequence>MMKIDDYAYISGLKDVHPVEKVSFALIFLFFTILSKNISVACFTFTVMSILVLFKAKIPFMAYMKLLFVPFIFLMTSLVAILFSLAPIYQEGLEVLWMAKISSWQIYISSNSIQQSYELAATILASVSCLYFLVLSTPLNQLMWILIKVKLPTVFVELIGITYRFIFVLLEKMNEIYIAQSSRLGYQNYRSWFSSVAQLIVSLFIKSMYAAKELQIAIDSRGGDEHLYDVDLSLGYNRGHFVIIIISFVTLFMIYVMTKS</sequence>
<feature type="transmembrane region" description="Helical" evidence="6">
    <location>
        <begin position="151"/>
        <end position="170"/>
    </location>
</feature>
<dbReference type="InterPro" id="IPR012809">
    <property type="entry name" value="ECF_CbiQ"/>
</dbReference>
<reference evidence="8" key="2">
    <citation type="submission" date="2020-08" db="EMBL/GenBank/DDBJ databases">
        <title>The Agave Microbiome: Exploring the role of microbial communities in plant adaptations to desert environments.</title>
        <authorList>
            <person name="Partida-Martinez L.P."/>
        </authorList>
    </citation>
    <scope>NUCLEOTIDE SEQUENCE [LARGE SCALE GENOMIC DNA]</scope>
    <source>
        <strain evidence="8">AT2.8</strain>
    </source>
</reference>
<evidence type="ECO:0000256" key="1">
    <source>
        <dbReference type="ARBA" id="ARBA00004651"/>
    </source>
</evidence>
<organism evidence="7 8">
    <name type="scientific">Neobacillus niacini</name>
    <dbReference type="NCBI Taxonomy" id="86668"/>
    <lineage>
        <taxon>Bacteria</taxon>
        <taxon>Bacillati</taxon>
        <taxon>Bacillota</taxon>
        <taxon>Bacilli</taxon>
        <taxon>Bacillales</taxon>
        <taxon>Bacillaceae</taxon>
        <taxon>Neobacillus</taxon>
    </lineage>
</organism>
<dbReference type="PANTHER" id="PTHR43723:SF1">
    <property type="entry name" value="COBALT TRANSPORT PROTEIN CBIQ"/>
    <property type="match status" value="1"/>
</dbReference>
<evidence type="ECO:0000313" key="7">
    <source>
        <dbReference type="EMBL" id="NYE08915.1"/>
    </source>
</evidence>
<feature type="transmembrane region" description="Helical" evidence="6">
    <location>
        <begin position="119"/>
        <end position="139"/>
    </location>
</feature>
<evidence type="ECO:0000256" key="6">
    <source>
        <dbReference type="SAM" id="Phobius"/>
    </source>
</evidence>
<feature type="transmembrane region" description="Helical" evidence="6">
    <location>
        <begin position="241"/>
        <end position="258"/>
    </location>
</feature>
<evidence type="ECO:0000256" key="2">
    <source>
        <dbReference type="ARBA" id="ARBA00022475"/>
    </source>
</evidence>
<dbReference type="GO" id="GO:0043190">
    <property type="term" value="C:ATP-binding cassette (ABC) transporter complex"/>
    <property type="evidence" value="ECO:0007669"/>
    <property type="project" value="InterPro"/>
</dbReference>
<dbReference type="EMBL" id="JACCBX010000017">
    <property type="protein sequence ID" value="NYE08915.1"/>
    <property type="molecule type" value="Genomic_DNA"/>
</dbReference>
<evidence type="ECO:0000256" key="4">
    <source>
        <dbReference type="ARBA" id="ARBA00022989"/>
    </source>
</evidence>
<feature type="transmembrane region" description="Helical" evidence="6">
    <location>
        <begin position="24"/>
        <end position="54"/>
    </location>
</feature>
<dbReference type="PANTHER" id="PTHR43723">
    <property type="entry name" value="COBALT TRANSPORT PROTEIN CBIQ"/>
    <property type="match status" value="1"/>
</dbReference>
<dbReference type="AlphaFoldDB" id="A0A852TL51"/>
<proteinExistence type="predicted"/>
<dbReference type="Proteomes" id="UP000548423">
    <property type="component" value="Unassembled WGS sequence"/>
</dbReference>
<dbReference type="NCBIfam" id="TIGR02454">
    <property type="entry name" value="ECF_T_CbiQ"/>
    <property type="match status" value="1"/>
</dbReference>
<comment type="subcellular location">
    <subcellularLocation>
        <location evidence="1">Cell membrane</location>
        <topology evidence="1">Multi-pass membrane protein</topology>
    </subcellularLocation>
</comment>
<keyword evidence="2" id="KW-1003">Cell membrane</keyword>
<dbReference type="InterPro" id="IPR052770">
    <property type="entry name" value="Cobalt_transport_CbiQ"/>
</dbReference>
<keyword evidence="5 6" id="KW-0472">Membrane</keyword>
<evidence type="ECO:0000256" key="5">
    <source>
        <dbReference type="ARBA" id="ARBA00023136"/>
    </source>
</evidence>
<keyword evidence="3 6" id="KW-0812">Transmembrane</keyword>
<dbReference type="GO" id="GO:0006824">
    <property type="term" value="P:cobalt ion transport"/>
    <property type="evidence" value="ECO:0007669"/>
    <property type="project" value="InterPro"/>
</dbReference>
<feature type="transmembrane region" description="Helical" evidence="6">
    <location>
        <begin position="66"/>
        <end position="89"/>
    </location>
</feature>
<dbReference type="InterPro" id="IPR003339">
    <property type="entry name" value="ABC/ECF_trnsptr_transmembrane"/>
</dbReference>
<name>A0A852TL51_9BACI</name>
<dbReference type="Pfam" id="PF02361">
    <property type="entry name" value="CbiQ"/>
    <property type="match status" value="1"/>
</dbReference>